<accession>A0A2W7QIQ7</accession>
<evidence type="ECO:0000256" key="1">
    <source>
        <dbReference type="SAM" id="MobiDB-lite"/>
    </source>
</evidence>
<dbReference type="EMBL" id="QKZQ01000001">
    <property type="protein sequence ID" value="PZX48203.1"/>
    <property type="molecule type" value="Genomic_DNA"/>
</dbReference>
<dbReference type="STRING" id="121821.GCA_001870675_02426"/>
<feature type="region of interest" description="Disordered" evidence="1">
    <location>
        <begin position="1"/>
        <end position="39"/>
    </location>
</feature>
<protein>
    <submittedName>
        <fullName evidence="3">Uncharacterized protein DUF4167</fullName>
    </submittedName>
</protein>
<proteinExistence type="predicted"/>
<dbReference type="Proteomes" id="UP000249364">
    <property type="component" value="Unassembled WGS sequence"/>
</dbReference>
<feature type="compositionally biased region" description="Polar residues" evidence="1">
    <location>
        <begin position="253"/>
        <end position="263"/>
    </location>
</feature>
<reference evidence="3 4" key="1">
    <citation type="submission" date="2018-06" db="EMBL/GenBank/DDBJ databases">
        <title>Genomic Encyclopedia of Archaeal and Bacterial Type Strains, Phase II (KMG-II): from individual species to whole genera.</title>
        <authorList>
            <person name="Goeker M."/>
        </authorList>
    </citation>
    <scope>NUCLEOTIDE SEQUENCE [LARGE SCALE GENOMIC DNA]</scope>
    <source>
        <strain evidence="3 4">DSM 13087</strain>
    </source>
</reference>
<dbReference type="RefSeq" id="WP_071469074.1">
    <property type="nucleotide sequence ID" value="NZ_MEHT01000009.1"/>
</dbReference>
<evidence type="ECO:0000313" key="3">
    <source>
        <dbReference type="EMBL" id="PZX48203.1"/>
    </source>
</evidence>
<feature type="region of interest" description="Disordered" evidence="1">
    <location>
        <begin position="71"/>
        <end position="263"/>
    </location>
</feature>
<gene>
    <name evidence="3" type="ORF">LY56_00354</name>
</gene>
<feature type="compositionally biased region" description="Basic residues" evidence="1">
    <location>
        <begin position="1"/>
        <end position="14"/>
    </location>
</feature>
<comment type="caution">
    <text evidence="3">The sequence shown here is derived from an EMBL/GenBank/DDBJ whole genome shotgun (WGS) entry which is preliminary data.</text>
</comment>
<sequence>MRSTNKRSRSKPNRPKSLGNIVNRVFDSSGPEGKVRGTPQQIIEKYQVLARDAQLSNDRVAAENFQQHAEHYTRMLAQAQREMQAEQDARRQQQDDRTRQQDDRNRPQHDERQRNGQQEDRGQHSARRHDNRRPSEDTPQPHVQGYASNNGQDSGSQSAFAVQDMTQDSDEATLVETPESKSSHTAPVAQDPAPSEQAQADAPKPANRRKPRVAKQPEDTGAEADAPKPQATEGEEKPKPRRAPRKPRKPASEDTNSSSSTVE</sequence>
<evidence type="ECO:0000259" key="2">
    <source>
        <dbReference type="Pfam" id="PF13763"/>
    </source>
</evidence>
<dbReference type="InterPro" id="IPR025430">
    <property type="entry name" value="DUF4167"/>
</dbReference>
<organism evidence="3 4">
    <name type="scientific">Roseinatronobacter thiooxidans</name>
    <dbReference type="NCBI Taxonomy" id="121821"/>
    <lineage>
        <taxon>Bacteria</taxon>
        <taxon>Pseudomonadati</taxon>
        <taxon>Pseudomonadota</taxon>
        <taxon>Alphaproteobacteria</taxon>
        <taxon>Rhodobacterales</taxon>
        <taxon>Paracoccaceae</taxon>
        <taxon>Roseinatronobacter</taxon>
    </lineage>
</organism>
<dbReference type="AlphaFoldDB" id="A0A2W7QIQ7"/>
<keyword evidence="4" id="KW-1185">Reference proteome</keyword>
<feature type="compositionally biased region" description="Basic and acidic residues" evidence="1">
    <location>
        <begin position="83"/>
        <end position="123"/>
    </location>
</feature>
<feature type="compositionally biased region" description="Basic residues" evidence="1">
    <location>
        <begin position="239"/>
        <end position="249"/>
    </location>
</feature>
<dbReference type="OrthoDB" id="9816310at2"/>
<feature type="domain" description="DUF4167" evidence="2">
    <location>
        <begin position="7"/>
        <end position="81"/>
    </location>
</feature>
<feature type="compositionally biased region" description="Polar residues" evidence="1">
    <location>
        <begin position="146"/>
        <end position="166"/>
    </location>
</feature>
<evidence type="ECO:0000313" key="4">
    <source>
        <dbReference type="Proteomes" id="UP000249364"/>
    </source>
</evidence>
<dbReference type="Pfam" id="PF13763">
    <property type="entry name" value="DUF4167"/>
    <property type="match status" value="1"/>
</dbReference>
<name>A0A2W7QIQ7_9RHOB</name>